<dbReference type="EMBL" id="AE016825">
    <property type="protein sequence ID" value="AAQ61959.1"/>
    <property type="molecule type" value="Genomic_DNA"/>
</dbReference>
<name>Q7NQ41_CHRVO</name>
<keyword evidence="3" id="KW-1185">Reference proteome</keyword>
<feature type="region of interest" description="Disordered" evidence="1">
    <location>
        <begin position="78"/>
        <end position="107"/>
    </location>
</feature>
<protein>
    <submittedName>
        <fullName evidence="2">Uncharacterized protein</fullName>
    </submittedName>
</protein>
<reference evidence="2 3" key="1">
    <citation type="journal article" date="2003" name="Proc. Natl. Acad. Sci. U.S.A.">
        <title>The complete genome sequence of Chromobacterium violaceum reveals remarkable and exploitable bacterial adaptability.</title>
        <authorList>
            <person name="Vasconcelos A.T.R."/>
            <person name="de Almeida D.F."/>
            <person name="Almeida F.C."/>
            <person name="de Almeida L.G.P."/>
            <person name="de Almeida R."/>
            <person name="Goncalves J.A.A."/>
            <person name="Andrade E.M."/>
            <person name="Antonio R.V."/>
            <person name="Araripe J."/>
            <person name="de Araujo M.F.F."/>
            <person name="Filho S.A."/>
            <person name="Azevedo V."/>
            <person name="Batista A.J."/>
            <person name="Bataus L.A.M."/>
            <person name="Batista J.S."/>
            <person name="Belo A."/>
            <person name="vander Berg C."/>
            <person name="Blamey J."/>
            <person name="Bogo M."/>
            <person name="Bonato S."/>
            <person name="Bordignon J."/>
            <person name="Brito C.A."/>
            <person name="Brocchi M."/>
            <person name="Burity H.A."/>
            <person name="Camargo A.A."/>
            <person name="Cardoso D.D.P."/>
            <person name="Carneiro N.P."/>
            <person name="Carraro D.M."/>
            <person name="Carvalho C.M.B."/>
            <person name="Cascardo J.C.M."/>
            <person name="Cavada B.S."/>
            <person name="Chueire L.M.O."/>
            <person name="Pasa T.B.C."/>
            <person name="Duran N."/>
            <person name="Fagundes N."/>
            <person name="Falcao C.L."/>
            <person name="Fantinatti F."/>
            <person name="Farias I.P."/>
            <person name="Felipe M.S.S."/>
            <person name="Ferrari L.P."/>
            <person name="Ferro J.A."/>
            <person name="Ferro M.I.T."/>
            <person name="Franco G.R."/>
            <person name="Freitas N.S.A."/>
            <person name="Furlan L.R."/>
            <person name="Gazzinelli R.T."/>
            <person name="Gomes E.A."/>
            <person name="Goncalves P.R."/>
            <person name="Grangeiro T.B."/>
            <person name="Grattapaglia D."/>
            <person name="Grisard E.C."/>
            <person name="Guimaraes C.T."/>
            <person name="Hanna E.S."/>
            <person name="Hungria M."/>
            <person name="Jardim S.N."/>
            <person name="Laurino J."/>
            <person name="Leoi L.C.T."/>
            <person name="Fassarella L."/>
            <person name="Lima A."/>
            <person name="Loureiro M.F."/>
            <person name="Lyra M.C.P."/>
            <person name="Macedo M."/>
            <person name="Madeira H.M.F."/>
            <person name="Manfio G.P."/>
            <person name="Maranhao A.Q."/>
            <person name="Martins W.S."/>
            <person name="di Mauro S.M.Z."/>
            <person name="de Medeiros S.R.B."/>
            <person name="Meissner R.D.V."/>
            <person name="Menck C.F.M."/>
            <person name="Moreira M.A.M."/>
            <person name="Nascimento F.F."/>
            <person name="Nicolas M.F."/>
            <person name="Oliveira J.G."/>
            <person name="Oliveira S.C."/>
            <person name="Paixao R.F.C."/>
            <person name="Parente J.A."/>
            <person name="Pedrosa F.O."/>
            <person name="Pena S.J.D."/>
            <person name="Perreira J.O."/>
            <person name="Perreira M."/>
            <person name="Pinto L.S.R.C."/>
            <person name="Pinto L.S."/>
            <person name="Porto J.I.R."/>
            <person name="Potrich D.P."/>
            <person name="Neto C.E.R."/>
            <person name="Reis A.M.M."/>
            <person name="Rigo L.U."/>
            <person name="Rondinelli E."/>
            <person name="dos Santos E.B.P."/>
            <person name="Santos F.R."/>
            <person name="Schneider M.P.C."/>
            <person name="Seuanez H.N."/>
            <person name="Silva A.M.R."/>
            <person name="da Silva A.L.C."/>
            <person name="Silva D.W."/>
            <person name="Silva R."/>
            <person name="Simoes I.C."/>
            <person name="Simon D."/>
            <person name="Soares C.M.A."/>
            <person name="Soares R.B.A."/>
            <person name="Souza E.M."/>
            <person name="Souza K.R.L."/>
            <person name="Souza R.C."/>
            <person name="Steffens M.B.R."/>
            <person name="Steindel M."/>
            <person name="Teixeira S.R."/>
            <person name="Urmenyi T."/>
            <person name="Vettore A."/>
            <person name="Wassem R."/>
            <person name="Zaha A."/>
            <person name="Simpson A.J.G."/>
        </authorList>
    </citation>
    <scope>NUCLEOTIDE SEQUENCE [LARGE SCALE GENOMIC DNA]</scope>
    <source>
        <strain evidence="3">ATCC 12472 / DSM 30191 / JCM 1249 / NBRC 12614 / NCIMB 9131 / NCTC 9757</strain>
    </source>
</reference>
<dbReference type="KEGG" id="cvi:CV_4299"/>
<evidence type="ECO:0000313" key="3">
    <source>
        <dbReference type="Proteomes" id="UP000001424"/>
    </source>
</evidence>
<evidence type="ECO:0000256" key="1">
    <source>
        <dbReference type="SAM" id="MobiDB-lite"/>
    </source>
</evidence>
<sequence length="107" mass="11342">MVGCLQHTLMAAAMSRRASAGVDPGQMRGRDAWLESGYGFGSWSPLRGRMFAWRGCPPSRSGSCFACSLSLSESEIRTQSPLGDPCGPRNPGKTALIQAPPIEKTAA</sequence>
<dbReference type="Proteomes" id="UP000001424">
    <property type="component" value="Chromosome"/>
</dbReference>
<organism evidence="2 3">
    <name type="scientific">Chromobacterium violaceum (strain ATCC 12472 / DSM 30191 / JCM 1249 / CCUG 213 / NBRC 12614 / NCIMB 9131 / NCTC 9757 / MK)</name>
    <dbReference type="NCBI Taxonomy" id="243365"/>
    <lineage>
        <taxon>Bacteria</taxon>
        <taxon>Pseudomonadati</taxon>
        <taxon>Pseudomonadota</taxon>
        <taxon>Betaproteobacteria</taxon>
        <taxon>Neisseriales</taxon>
        <taxon>Chromobacteriaceae</taxon>
        <taxon>Chromobacterium</taxon>
    </lineage>
</organism>
<dbReference type="HOGENOM" id="CLU_2205363_0_0_4"/>
<proteinExistence type="predicted"/>
<accession>Q7NQ41</accession>
<evidence type="ECO:0000313" key="2">
    <source>
        <dbReference type="EMBL" id="AAQ61959.1"/>
    </source>
</evidence>
<gene>
    <name evidence="2" type="ordered locus">CV_4299</name>
</gene>
<dbReference type="AlphaFoldDB" id="Q7NQ41"/>